<dbReference type="PANTHER" id="PTHR30336:SF4">
    <property type="entry name" value="ENVELOPE BIOGENESIS FACTOR ELYC"/>
    <property type="match status" value="1"/>
</dbReference>
<accession>A0ABU0IE89</accession>
<organism evidence="3 4">
    <name type="scientific">Rhizobium paknamense</name>
    <dbReference type="NCBI Taxonomy" id="1206817"/>
    <lineage>
        <taxon>Bacteria</taxon>
        <taxon>Pseudomonadati</taxon>
        <taxon>Pseudomonadota</taxon>
        <taxon>Alphaproteobacteria</taxon>
        <taxon>Hyphomicrobiales</taxon>
        <taxon>Rhizobiaceae</taxon>
        <taxon>Rhizobium/Agrobacterium group</taxon>
        <taxon>Rhizobium</taxon>
    </lineage>
</organism>
<dbReference type="InterPro" id="IPR051599">
    <property type="entry name" value="Cell_Envelope_Assoc"/>
</dbReference>
<name>A0ABU0IE89_9HYPH</name>
<feature type="transmembrane region" description="Helical" evidence="1">
    <location>
        <begin position="32"/>
        <end position="52"/>
    </location>
</feature>
<keyword evidence="1" id="KW-0472">Membrane</keyword>
<keyword evidence="1" id="KW-0812">Transmembrane</keyword>
<keyword evidence="4" id="KW-1185">Reference proteome</keyword>
<dbReference type="RefSeq" id="WP_370878078.1">
    <property type="nucleotide sequence ID" value="NZ_JAUSWH010000009.1"/>
</dbReference>
<dbReference type="PANTHER" id="PTHR30336">
    <property type="entry name" value="INNER MEMBRANE PROTEIN, PROBABLE PERMEASE"/>
    <property type="match status" value="1"/>
</dbReference>
<dbReference type="InterPro" id="IPR003848">
    <property type="entry name" value="DUF218"/>
</dbReference>
<reference evidence="3 4" key="1">
    <citation type="submission" date="2023-07" db="EMBL/GenBank/DDBJ databases">
        <title>Genomic Encyclopedia of Type Strains, Phase IV (KMG-IV): sequencing the most valuable type-strain genomes for metagenomic binning, comparative biology and taxonomic classification.</title>
        <authorList>
            <person name="Goeker M."/>
        </authorList>
    </citation>
    <scope>NUCLEOTIDE SEQUENCE [LARGE SCALE GENOMIC DNA]</scope>
    <source>
        <strain evidence="3 4">DSM 100301</strain>
    </source>
</reference>
<evidence type="ECO:0000313" key="4">
    <source>
        <dbReference type="Proteomes" id="UP001235269"/>
    </source>
</evidence>
<gene>
    <name evidence="3" type="ORF">QO005_002910</name>
</gene>
<evidence type="ECO:0000256" key="1">
    <source>
        <dbReference type="SAM" id="Phobius"/>
    </source>
</evidence>
<sequence>MRRKDSPNRLQPARPPGRLFSRNGSIRRLLRILGYTTLLLGACLVAGFLHFADRVTMMAPPADPKADAIVVLTGGYQRIDKAMELLQKGAGQRLLISGVDPSTSPAQIRRMTQTSSSLFDCCVDIGYQAIDTVGNANEATRWIHDKRYQSVLIVTSNYHMQRSLMELRRLDSRTDFIAYPVVNGDLRTKAWFSDPNALRTMLAEYVKMLIAYGRDLLGWESWSGLRTGEE</sequence>
<dbReference type="Proteomes" id="UP001235269">
    <property type="component" value="Unassembled WGS sequence"/>
</dbReference>
<proteinExistence type="predicted"/>
<dbReference type="EMBL" id="JAUSWH010000009">
    <property type="protein sequence ID" value="MDQ0456568.1"/>
    <property type="molecule type" value="Genomic_DNA"/>
</dbReference>
<evidence type="ECO:0000259" key="2">
    <source>
        <dbReference type="Pfam" id="PF02698"/>
    </source>
</evidence>
<protein>
    <submittedName>
        <fullName evidence="3">Uncharacterized SAM-binding protein YcdF (DUF218 family)</fullName>
    </submittedName>
</protein>
<evidence type="ECO:0000313" key="3">
    <source>
        <dbReference type="EMBL" id="MDQ0456568.1"/>
    </source>
</evidence>
<feature type="domain" description="DUF218" evidence="2">
    <location>
        <begin position="67"/>
        <end position="206"/>
    </location>
</feature>
<dbReference type="Pfam" id="PF02698">
    <property type="entry name" value="DUF218"/>
    <property type="match status" value="1"/>
</dbReference>
<keyword evidence="1" id="KW-1133">Transmembrane helix</keyword>
<dbReference type="CDD" id="cd06259">
    <property type="entry name" value="YdcF-like"/>
    <property type="match status" value="1"/>
</dbReference>
<comment type="caution">
    <text evidence="3">The sequence shown here is derived from an EMBL/GenBank/DDBJ whole genome shotgun (WGS) entry which is preliminary data.</text>
</comment>